<name>A0A368QSH5_SETIT</name>
<accession>A0A368QSH5</accession>
<evidence type="ECO:0000313" key="1">
    <source>
        <dbReference type="EMBL" id="RCV20917.1"/>
    </source>
</evidence>
<protein>
    <submittedName>
        <fullName evidence="1">Uncharacterized protein</fullName>
    </submittedName>
</protein>
<sequence>MRVPAAILPAPFLSSGRSATGEGGESGNRRADVYRLGSFQYTSGVCSPSVSMVQLGFPGVAAVRELLRRQIKILSGDGGGYCVFSGEVFVRSLLACPVIVDIFSNLWSDGRRSGLLPVPFVLWGWLMRVQRNRSTGDGPRCGLLQHFPSSLGRPSAWRKEDLAGLQSDGVAGVIDDGRNIAGCVRLYLLYRSVSCKKVGVCCTHA</sequence>
<dbReference type="AlphaFoldDB" id="A0A368QSH5"/>
<reference evidence="1" key="2">
    <citation type="submission" date="2015-07" db="EMBL/GenBank/DDBJ databases">
        <authorList>
            <person name="Noorani M."/>
        </authorList>
    </citation>
    <scope>NUCLEOTIDE SEQUENCE</scope>
    <source>
        <strain evidence="1">Yugu1</strain>
    </source>
</reference>
<gene>
    <name evidence="1" type="ORF">SETIT_4G096500v2</name>
</gene>
<proteinExistence type="predicted"/>
<organism evidence="1">
    <name type="scientific">Setaria italica</name>
    <name type="common">Foxtail millet</name>
    <name type="synonym">Panicum italicum</name>
    <dbReference type="NCBI Taxonomy" id="4555"/>
    <lineage>
        <taxon>Eukaryota</taxon>
        <taxon>Viridiplantae</taxon>
        <taxon>Streptophyta</taxon>
        <taxon>Embryophyta</taxon>
        <taxon>Tracheophyta</taxon>
        <taxon>Spermatophyta</taxon>
        <taxon>Magnoliopsida</taxon>
        <taxon>Liliopsida</taxon>
        <taxon>Poales</taxon>
        <taxon>Poaceae</taxon>
        <taxon>PACMAD clade</taxon>
        <taxon>Panicoideae</taxon>
        <taxon>Panicodae</taxon>
        <taxon>Paniceae</taxon>
        <taxon>Cenchrinae</taxon>
        <taxon>Setaria</taxon>
    </lineage>
</organism>
<dbReference type="EMBL" id="CM003531">
    <property type="protein sequence ID" value="RCV20917.1"/>
    <property type="molecule type" value="Genomic_DNA"/>
</dbReference>
<reference evidence="1" key="1">
    <citation type="journal article" date="2012" name="Nat. Biotechnol.">
        <title>Reference genome sequence of the model plant Setaria.</title>
        <authorList>
            <person name="Bennetzen J.L."/>
            <person name="Schmutz J."/>
            <person name="Wang H."/>
            <person name="Percifield R."/>
            <person name="Hawkins J."/>
            <person name="Pontaroli A.C."/>
            <person name="Estep M."/>
            <person name="Feng L."/>
            <person name="Vaughn J.N."/>
            <person name="Grimwood J."/>
            <person name="Jenkins J."/>
            <person name="Barry K."/>
            <person name="Lindquist E."/>
            <person name="Hellsten U."/>
            <person name="Deshpande S."/>
            <person name="Wang X."/>
            <person name="Wu X."/>
            <person name="Mitros T."/>
            <person name="Triplett J."/>
            <person name="Yang X."/>
            <person name="Ye C.Y."/>
            <person name="Mauro-Herrera M."/>
            <person name="Wang L."/>
            <person name="Li P."/>
            <person name="Sharma M."/>
            <person name="Sharma R."/>
            <person name="Ronald P.C."/>
            <person name="Panaud O."/>
            <person name="Kellogg E.A."/>
            <person name="Brutnell T.P."/>
            <person name="Doust A.N."/>
            <person name="Tuskan G.A."/>
            <person name="Rokhsar D."/>
            <person name="Devos K.M."/>
        </authorList>
    </citation>
    <scope>NUCLEOTIDE SEQUENCE [LARGE SCALE GENOMIC DNA]</scope>
    <source>
        <strain evidence="1">Yugu1</strain>
    </source>
</reference>